<dbReference type="SMART" id="SM00636">
    <property type="entry name" value="Glyco_18"/>
    <property type="match status" value="1"/>
</dbReference>
<sequence>MPNMINPFLCTHIIYAFAILDKHSLIMKESDECTDITNRGYEQITALKEKNPRLKVLIAIGGWSDSSDGDKYSRLVSSQANRLNFIENAIHFMEKHNFDGLDLDWEYPTCWQANCTAGPQSDKINFAIFLRELRLAFNKRAKPLLLTAALGATKEILDNSYEINSLMVNLDFINLMTYDFYTTGSLVAAHHSPLYSHPNARDKYNSVLNSNFSVNYLIRKGVPAHKIIMGIPFYGRTFKLNQNSNNDFGSPVNGTGIEGIYTKENGFLA</sequence>
<evidence type="ECO:0000259" key="5">
    <source>
        <dbReference type="PROSITE" id="PS51910"/>
    </source>
</evidence>
<dbReference type="PROSITE" id="PS01095">
    <property type="entry name" value="GH18_1"/>
    <property type="match status" value="1"/>
</dbReference>
<dbReference type="InterPro" id="IPR017853">
    <property type="entry name" value="GH"/>
</dbReference>
<dbReference type="Gene3D" id="3.20.20.80">
    <property type="entry name" value="Glycosidases"/>
    <property type="match status" value="1"/>
</dbReference>
<organism evidence="6">
    <name type="scientific">Medioppia subpectinata</name>
    <dbReference type="NCBI Taxonomy" id="1979941"/>
    <lineage>
        <taxon>Eukaryota</taxon>
        <taxon>Metazoa</taxon>
        <taxon>Ecdysozoa</taxon>
        <taxon>Arthropoda</taxon>
        <taxon>Chelicerata</taxon>
        <taxon>Arachnida</taxon>
        <taxon>Acari</taxon>
        <taxon>Acariformes</taxon>
        <taxon>Sarcoptiformes</taxon>
        <taxon>Oribatida</taxon>
        <taxon>Brachypylina</taxon>
        <taxon>Oppioidea</taxon>
        <taxon>Oppiidae</taxon>
        <taxon>Medioppia</taxon>
    </lineage>
</organism>
<dbReference type="PROSITE" id="PS51910">
    <property type="entry name" value="GH18_2"/>
    <property type="match status" value="1"/>
</dbReference>
<dbReference type="GO" id="GO:0005576">
    <property type="term" value="C:extracellular region"/>
    <property type="evidence" value="ECO:0007669"/>
    <property type="project" value="TreeGrafter"/>
</dbReference>
<dbReference type="GO" id="GO:0005975">
    <property type="term" value="P:carbohydrate metabolic process"/>
    <property type="evidence" value="ECO:0007669"/>
    <property type="project" value="InterPro"/>
</dbReference>
<dbReference type="InterPro" id="IPR050314">
    <property type="entry name" value="Glycosyl_Hydrlase_18"/>
</dbReference>
<dbReference type="Pfam" id="PF00704">
    <property type="entry name" value="Glyco_hydro_18"/>
    <property type="match status" value="1"/>
</dbReference>
<keyword evidence="1 3" id="KW-0378">Hydrolase</keyword>
<dbReference type="Proteomes" id="UP000759131">
    <property type="component" value="Unassembled WGS sequence"/>
</dbReference>
<accession>A0A7R9QEY4</accession>
<dbReference type="GO" id="GO:0008061">
    <property type="term" value="F:chitin binding"/>
    <property type="evidence" value="ECO:0007669"/>
    <property type="project" value="InterPro"/>
</dbReference>
<evidence type="ECO:0000256" key="2">
    <source>
        <dbReference type="ARBA" id="ARBA00023295"/>
    </source>
</evidence>
<comment type="similarity">
    <text evidence="4">Belongs to the glycosyl hydrolase 18 family.</text>
</comment>
<gene>
    <name evidence="6" type="ORF">OSB1V03_LOCUS19106</name>
</gene>
<protein>
    <recommendedName>
        <fullName evidence="5">GH18 domain-containing protein</fullName>
    </recommendedName>
</protein>
<feature type="domain" description="GH18" evidence="5">
    <location>
        <begin position="1"/>
        <end position="269"/>
    </location>
</feature>
<dbReference type="SUPFAM" id="SSF51445">
    <property type="entry name" value="(Trans)glycosidases"/>
    <property type="match status" value="1"/>
</dbReference>
<dbReference type="EMBL" id="OC881605">
    <property type="protein sequence ID" value="CAD7642364.1"/>
    <property type="molecule type" value="Genomic_DNA"/>
</dbReference>
<evidence type="ECO:0000256" key="1">
    <source>
        <dbReference type="ARBA" id="ARBA00022801"/>
    </source>
</evidence>
<reference evidence="6" key="1">
    <citation type="submission" date="2020-11" db="EMBL/GenBank/DDBJ databases">
        <authorList>
            <person name="Tran Van P."/>
        </authorList>
    </citation>
    <scope>NUCLEOTIDE SEQUENCE</scope>
</reference>
<keyword evidence="2 3" id="KW-0326">Glycosidase</keyword>
<dbReference type="InterPro" id="IPR001223">
    <property type="entry name" value="Glyco_hydro18_cat"/>
</dbReference>
<dbReference type="PANTHER" id="PTHR11177">
    <property type="entry name" value="CHITINASE"/>
    <property type="match status" value="1"/>
</dbReference>
<dbReference type="OrthoDB" id="6430753at2759"/>
<dbReference type="GO" id="GO:0004568">
    <property type="term" value="F:chitinase activity"/>
    <property type="evidence" value="ECO:0007669"/>
    <property type="project" value="TreeGrafter"/>
</dbReference>
<name>A0A7R9QEY4_9ACAR</name>
<dbReference type="EMBL" id="CAJPIZ010027030">
    <property type="protein sequence ID" value="CAG2119157.1"/>
    <property type="molecule type" value="Genomic_DNA"/>
</dbReference>
<evidence type="ECO:0000256" key="4">
    <source>
        <dbReference type="RuleBase" id="RU004453"/>
    </source>
</evidence>
<dbReference type="GO" id="GO:0006032">
    <property type="term" value="P:chitin catabolic process"/>
    <property type="evidence" value="ECO:0007669"/>
    <property type="project" value="TreeGrafter"/>
</dbReference>
<keyword evidence="7" id="KW-1185">Reference proteome</keyword>
<feature type="non-terminal residue" evidence="6">
    <location>
        <position position="1"/>
    </location>
</feature>
<evidence type="ECO:0000313" key="7">
    <source>
        <dbReference type="Proteomes" id="UP000759131"/>
    </source>
</evidence>
<dbReference type="AlphaFoldDB" id="A0A7R9QEY4"/>
<dbReference type="InterPro" id="IPR001579">
    <property type="entry name" value="Glyco_hydro_18_chit_AS"/>
</dbReference>
<proteinExistence type="inferred from homology"/>
<dbReference type="PANTHER" id="PTHR11177:SF317">
    <property type="entry name" value="CHITINASE 12-RELATED"/>
    <property type="match status" value="1"/>
</dbReference>
<evidence type="ECO:0000256" key="3">
    <source>
        <dbReference type="RuleBase" id="RU000489"/>
    </source>
</evidence>
<evidence type="ECO:0000313" key="6">
    <source>
        <dbReference type="EMBL" id="CAD7642364.1"/>
    </source>
</evidence>
<dbReference type="InterPro" id="IPR011583">
    <property type="entry name" value="Chitinase_II/V-like_cat"/>
</dbReference>